<dbReference type="Pfam" id="PF00893">
    <property type="entry name" value="Multi_Drug_Res"/>
    <property type="match status" value="1"/>
</dbReference>
<dbReference type="PANTHER" id="PTHR30561">
    <property type="entry name" value="SMR FAMILY PROTON-DEPENDENT DRUG EFFLUX TRANSPORTER SUGE"/>
    <property type="match status" value="1"/>
</dbReference>
<dbReference type="Proteomes" id="UP000276443">
    <property type="component" value="Unassembled WGS sequence"/>
</dbReference>
<keyword evidence="4 7" id="KW-0812">Transmembrane</keyword>
<dbReference type="GO" id="GO:0022857">
    <property type="term" value="F:transmembrane transporter activity"/>
    <property type="evidence" value="ECO:0007669"/>
    <property type="project" value="InterPro"/>
</dbReference>
<evidence type="ECO:0000256" key="8">
    <source>
        <dbReference type="SAM" id="Phobius"/>
    </source>
</evidence>
<dbReference type="Gene3D" id="1.10.3730.20">
    <property type="match status" value="1"/>
</dbReference>
<evidence type="ECO:0000256" key="7">
    <source>
        <dbReference type="RuleBase" id="RU003942"/>
    </source>
</evidence>
<evidence type="ECO:0000256" key="1">
    <source>
        <dbReference type="ARBA" id="ARBA00004651"/>
    </source>
</evidence>
<evidence type="ECO:0000256" key="2">
    <source>
        <dbReference type="ARBA" id="ARBA00022448"/>
    </source>
</evidence>
<organism evidence="9 10">
    <name type="scientific">Aquisalibacillus elongatus</name>
    <dbReference type="NCBI Taxonomy" id="485577"/>
    <lineage>
        <taxon>Bacteria</taxon>
        <taxon>Bacillati</taxon>
        <taxon>Bacillota</taxon>
        <taxon>Bacilli</taxon>
        <taxon>Bacillales</taxon>
        <taxon>Bacillaceae</taxon>
        <taxon>Aquisalibacillus</taxon>
    </lineage>
</organism>
<dbReference type="InterPro" id="IPR045324">
    <property type="entry name" value="Small_multidrug_res"/>
</dbReference>
<comment type="caution">
    <text evidence="9">The sequence shown here is derived from an EMBL/GenBank/DDBJ whole genome shotgun (WGS) entry which is preliminary data.</text>
</comment>
<keyword evidence="10" id="KW-1185">Reference proteome</keyword>
<dbReference type="OrthoDB" id="21828at2"/>
<dbReference type="PANTHER" id="PTHR30561:SF0">
    <property type="entry name" value="GUANIDINIUM EXPORTER"/>
    <property type="match status" value="1"/>
</dbReference>
<accession>A0A3N5BW06</accession>
<evidence type="ECO:0000256" key="5">
    <source>
        <dbReference type="ARBA" id="ARBA00022989"/>
    </source>
</evidence>
<dbReference type="AlphaFoldDB" id="A0A3N5BW06"/>
<comment type="subcellular location">
    <subcellularLocation>
        <location evidence="1 7">Cell membrane</location>
        <topology evidence="1 7">Multi-pass membrane protein</topology>
    </subcellularLocation>
</comment>
<comment type="similarity">
    <text evidence="7">Belongs to the drug/metabolite transporter (DMT) superfamily. Small multidrug resistance (SMR) (TC 2.A.7.1) family.</text>
</comment>
<keyword evidence="5 8" id="KW-1133">Transmembrane helix</keyword>
<feature type="transmembrane region" description="Helical" evidence="8">
    <location>
        <begin position="59"/>
        <end position="78"/>
    </location>
</feature>
<protein>
    <submittedName>
        <fullName evidence="9">Paired small multidrug resistance pump</fullName>
    </submittedName>
</protein>
<dbReference type="InterPro" id="IPR037185">
    <property type="entry name" value="EmrE-like"/>
</dbReference>
<dbReference type="GO" id="GO:0005886">
    <property type="term" value="C:plasma membrane"/>
    <property type="evidence" value="ECO:0007669"/>
    <property type="project" value="UniProtKB-SubCell"/>
</dbReference>
<feature type="transmembrane region" description="Helical" evidence="8">
    <location>
        <begin position="84"/>
        <end position="103"/>
    </location>
</feature>
<keyword evidence="3" id="KW-1003">Cell membrane</keyword>
<name>A0A3N5BW06_9BACI</name>
<reference evidence="9 10" key="1">
    <citation type="submission" date="2018-11" db="EMBL/GenBank/DDBJ databases">
        <title>Genomic Encyclopedia of Type Strains, Phase IV (KMG-IV): sequencing the most valuable type-strain genomes for metagenomic binning, comparative biology and taxonomic classification.</title>
        <authorList>
            <person name="Goeker M."/>
        </authorList>
    </citation>
    <scope>NUCLEOTIDE SEQUENCE [LARGE SCALE GENOMIC DNA]</scope>
    <source>
        <strain evidence="9 10">DSM 18090</strain>
    </source>
</reference>
<keyword evidence="6 8" id="KW-0472">Membrane</keyword>
<evidence type="ECO:0000256" key="4">
    <source>
        <dbReference type="ARBA" id="ARBA00022692"/>
    </source>
</evidence>
<proteinExistence type="inferred from homology"/>
<dbReference type="InterPro" id="IPR000390">
    <property type="entry name" value="Small_drug/metabolite_transptr"/>
</dbReference>
<feature type="transmembrane region" description="Helical" evidence="8">
    <location>
        <begin position="29"/>
        <end position="47"/>
    </location>
</feature>
<dbReference type="RefSeq" id="WP_124220620.1">
    <property type="nucleotide sequence ID" value="NZ_RKRF01000008.1"/>
</dbReference>
<sequence>MYWSALVLAGIFEMSGVLMINTYHQRKTWTALAGLILAFSLSFFLLSFSMEALPMSTAYAVWTGIGAAGGAIMGIILFKEKASLLRILFISIIISATIGLKLIN</sequence>
<evidence type="ECO:0000256" key="6">
    <source>
        <dbReference type="ARBA" id="ARBA00023136"/>
    </source>
</evidence>
<dbReference type="SUPFAM" id="SSF103481">
    <property type="entry name" value="Multidrug resistance efflux transporter EmrE"/>
    <property type="match status" value="1"/>
</dbReference>
<evidence type="ECO:0000313" key="9">
    <source>
        <dbReference type="EMBL" id="RPF53978.1"/>
    </source>
</evidence>
<dbReference type="EMBL" id="RKRF01000008">
    <property type="protein sequence ID" value="RPF53978.1"/>
    <property type="molecule type" value="Genomic_DNA"/>
</dbReference>
<keyword evidence="2" id="KW-0813">Transport</keyword>
<evidence type="ECO:0000313" key="10">
    <source>
        <dbReference type="Proteomes" id="UP000276443"/>
    </source>
</evidence>
<gene>
    <name evidence="9" type="ORF">EDC24_1166</name>
</gene>
<evidence type="ECO:0000256" key="3">
    <source>
        <dbReference type="ARBA" id="ARBA00022475"/>
    </source>
</evidence>